<accession>A0A2S6IMQ4</accession>
<keyword evidence="3" id="KW-1185">Reference proteome</keyword>
<dbReference type="InterPro" id="IPR036938">
    <property type="entry name" value="PAP2/HPO_sf"/>
</dbReference>
<dbReference type="OrthoDB" id="9773582at2"/>
<dbReference type="PANTHER" id="PTHR14969">
    <property type="entry name" value="SPHINGOSINE-1-PHOSPHATE PHOSPHOHYDROLASE"/>
    <property type="match status" value="1"/>
</dbReference>
<dbReference type="PANTHER" id="PTHR14969:SF13">
    <property type="entry name" value="AT30094P"/>
    <property type="match status" value="1"/>
</dbReference>
<dbReference type="SUPFAM" id="SSF48317">
    <property type="entry name" value="Acid phosphatase/Vanadium-dependent haloperoxidase"/>
    <property type="match status" value="1"/>
</dbReference>
<evidence type="ECO:0000313" key="2">
    <source>
        <dbReference type="EMBL" id="PPK95517.1"/>
    </source>
</evidence>
<dbReference type="Gene3D" id="1.20.144.10">
    <property type="entry name" value="Phosphatidic acid phosphatase type 2/haloperoxidase"/>
    <property type="match status" value="1"/>
</dbReference>
<dbReference type="CDD" id="cd03394">
    <property type="entry name" value="PAP2_like_5"/>
    <property type="match status" value="1"/>
</dbReference>
<dbReference type="EMBL" id="PTJE01000002">
    <property type="protein sequence ID" value="PPK95517.1"/>
    <property type="molecule type" value="Genomic_DNA"/>
</dbReference>
<dbReference type="RefSeq" id="WP_104514828.1">
    <property type="nucleotide sequence ID" value="NZ_MQVW01000002.1"/>
</dbReference>
<dbReference type="InterPro" id="IPR000326">
    <property type="entry name" value="PAP2/HPO"/>
</dbReference>
<name>A0A2S6IMQ4_9FLAO</name>
<protein>
    <submittedName>
        <fullName evidence="2">PAP2 superfamily protein</fullName>
    </submittedName>
</protein>
<dbReference type="SMART" id="SM00014">
    <property type="entry name" value="acidPPc"/>
    <property type="match status" value="1"/>
</dbReference>
<evidence type="ECO:0000313" key="3">
    <source>
        <dbReference type="Proteomes" id="UP000239002"/>
    </source>
</evidence>
<gene>
    <name evidence="2" type="ORF">LY01_01105</name>
</gene>
<dbReference type="Pfam" id="PF01569">
    <property type="entry name" value="PAP2"/>
    <property type="match status" value="1"/>
</dbReference>
<sequence>MKLPFLFLVLFCAIMCYGQQQPADSIYINKDVKFKYQSLFIPAGLITYGVIGIKNDPIKKWDQDLRTTLQPDGTKIDIDDYTLFVPIAAVYGLDLAGIKGRNNMLNKTVILGTSTLFLYSSVNLIKNNTNIRRPSGKSQSSFPSGHTAISFMAAEFLHQEYGHVSPWYSIAGYTIAASTGFLRIYNDKHWLSDVAAGAGIGILSTKIAYWLHPLIKSVIFKNKSKLNESQVQLNIAPLYTRNELLLATSLRF</sequence>
<evidence type="ECO:0000259" key="1">
    <source>
        <dbReference type="SMART" id="SM00014"/>
    </source>
</evidence>
<dbReference type="AlphaFoldDB" id="A0A2S6IMQ4"/>
<organism evidence="2 3">
    <name type="scientific">Nonlabens xylanidelens</name>
    <dbReference type="NCBI Taxonomy" id="191564"/>
    <lineage>
        <taxon>Bacteria</taxon>
        <taxon>Pseudomonadati</taxon>
        <taxon>Bacteroidota</taxon>
        <taxon>Flavobacteriia</taxon>
        <taxon>Flavobacteriales</taxon>
        <taxon>Flavobacteriaceae</taxon>
        <taxon>Nonlabens</taxon>
    </lineage>
</organism>
<proteinExistence type="predicted"/>
<comment type="caution">
    <text evidence="2">The sequence shown here is derived from an EMBL/GenBank/DDBJ whole genome shotgun (WGS) entry which is preliminary data.</text>
</comment>
<reference evidence="2 3" key="1">
    <citation type="submission" date="2018-02" db="EMBL/GenBank/DDBJ databases">
        <title>Genomic Encyclopedia of Archaeal and Bacterial Type Strains, Phase II (KMG-II): from individual species to whole genera.</title>
        <authorList>
            <person name="Goeker M."/>
        </authorList>
    </citation>
    <scope>NUCLEOTIDE SEQUENCE [LARGE SCALE GENOMIC DNA]</scope>
    <source>
        <strain evidence="2 3">DSM 16809</strain>
    </source>
</reference>
<dbReference type="Proteomes" id="UP000239002">
    <property type="component" value="Unassembled WGS sequence"/>
</dbReference>
<feature type="domain" description="Phosphatidic acid phosphatase type 2/haloperoxidase" evidence="1">
    <location>
        <begin position="109"/>
        <end position="209"/>
    </location>
</feature>